<dbReference type="AlphaFoldDB" id="A0AAW2M5W7"/>
<feature type="compositionally biased region" description="Polar residues" evidence="1">
    <location>
        <begin position="266"/>
        <end position="280"/>
    </location>
</feature>
<feature type="compositionally biased region" description="Polar residues" evidence="1">
    <location>
        <begin position="289"/>
        <end position="301"/>
    </location>
</feature>
<evidence type="ECO:0000256" key="1">
    <source>
        <dbReference type="SAM" id="MobiDB-lite"/>
    </source>
</evidence>
<feature type="region of interest" description="Disordered" evidence="1">
    <location>
        <begin position="76"/>
        <end position="109"/>
    </location>
</feature>
<feature type="region of interest" description="Disordered" evidence="1">
    <location>
        <begin position="266"/>
        <end position="369"/>
    </location>
</feature>
<feature type="region of interest" description="Disordered" evidence="1">
    <location>
        <begin position="464"/>
        <end position="489"/>
    </location>
</feature>
<feature type="compositionally biased region" description="Polar residues" evidence="1">
    <location>
        <begin position="207"/>
        <end position="218"/>
    </location>
</feature>
<name>A0AAW2M5W7_SESRA</name>
<feature type="compositionally biased region" description="Low complexity" evidence="1">
    <location>
        <begin position="473"/>
        <end position="482"/>
    </location>
</feature>
<feature type="region of interest" description="Disordered" evidence="1">
    <location>
        <begin position="188"/>
        <end position="226"/>
    </location>
</feature>
<organism evidence="2">
    <name type="scientific">Sesamum radiatum</name>
    <name type="common">Black benniseed</name>
    <dbReference type="NCBI Taxonomy" id="300843"/>
    <lineage>
        <taxon>Eukaryota</taxon>
        <taxon>Viridiplantae</taxon>
        <taxon>Streptophyta</taxon>
        <taxon>Embryophyta</taxon>
        <taxon>Tracheophyta</taxon>
        <taxon>Spermatophyta</taxon>
        <taxon>Magnoliopsida</taxon>
        <taxon>eudicotyledons</taxon>
        <taxon>Gunneridae</taxon>
        <taxon>Pentapetalae</taxon>
        <taxon>asterids</taxon>
        <taxon>lamiids</taxon>
        <taxon>Lamiales</taxon>
        <taxon>Pedaliaceae</taxon>
        <taxon>Sesamum</taxon>
    </lineage>
</organism>
<reference evidence="2" key="1">
    <citation type="submission" date="2020-06" db="EMBL/GenBank/DDBJ databases">
        <authorList>
            <person name="Li T."/>
            <person name="Hu X."/>
            <person name="Zhang T."/>
            <person name="Song X."/>
            <person name="Zhang H."/>
            <person name="Dai N."/>
            <person name="Sheng W."/>
            <person name="Hou X."/>
            <person name="Wei L."/>
        </authorList>
    </citation>
    <scope>NUCLEOTIDE SEQUENCE</scope>
    <source>
        <strain evidence="2">G02</strain>
        <tissue evidence="2">Leaf</tissue>
    </source>
</reference>
<feature type="region of interest" description="Disordered" evidence="1">
    <location>
        <begin position="1"/>
        <end position="23"/>
    </location>
</feature>
<feature type="compositionally biased region" description="Low complexity" evidence="1">
    <location>
        <begin position="84"/>
        <end position="95"/>
    </location>
</feature>
<dbReference type="EMBL" id="JACGWJ010000023">
    <property type="protein sequence ID" value="KAL0325958.1"/>
    <property type="molecule type" value="Genomic_DNA"/>
</dbReference>
<gene>
    <name evidence="2" type="ORF">Sradi_5165100</name>
</gene>
<reference evidence="2" key="2">
    <citation type="journal article" date="2024" name="Plant">
        <title>Genomic evolution and insights into agronomic trait innovations of Sesamum species.</title>
        <authorList>
            <person name="Miao H."/>
            <person name="Wang L."/>
            <person name="Qu L."/>
            <person name="Liu H."/>
            <person name="Sun Y."/>
            <person name="Le M."/>
            <person name="Wang Q."/>
            <person name="Wei S."/>
            <person name="Zheng Y."/>
            <person name="Lin W."/>
            <person name="Duan Y."/>
            <person name="Cao H."/>
            <person name="Xiong S."/>
            <person name="Wang X."/>
            <person name="Wei L."/>
            <person name="Li C."/>
            <person name="Ma Q."/>
            <person name="Ju M."/>
            <person name="Zhao R."/>
            <person name="Li G."/>
            <person name="Mu C."/>
            <person name="Tian Q."/>
            <person name="Mei H."/>
            <person name="Zhang T."/>
            <person name="Gao T."/>
            <person name="Zhang H."/>
        </authorList>
    </citation>
    <scope>NUCLEOTIDE SEQUENCE</scope>
    <source>
        <strain evidence="2">G02</strain>
    </source>
</reference>
<accession>A0AAW2M5W7</accession>
<protein>
    <submittedName>
        <fullName evidence="2">Uncharacterized protein</fullName>
    </submittedName>
</protein>
<sequence>MAESQPHDGSSTSDVSGGCSDSNLQLNIKTLDSRIYSFNVDKNVPYQSLLKEKRKYIEESIGEVYHVENGDTLHLVERQPQPSPGSSSREATSSSGGRGQDPNAGVSRNRIGPIAHSIVLGTLNVGDPGEAVVPDLSRPFPLQTNSLFGSSSGVSPSPMAMGPVGVASIPRNVNIHIHTGASLAPMVSTLGNRAPNGEGTQEERANVSESSDSGQARGSSGVGVTANAVPQPAMVSISGALAPGTGVQQTPDSNSISSAVAEINAQVRSQTEGSANQDQPVGSGEDTSRQGAAETSHTSPHVSMMDDQKAQTACNQPDIKGKGAGAGSVSDPSISSEGGSDRPTASDRGNDNDIADSSSGIPLGLGLGGLQPKEMDLGRVVQRLENPNSSEEIFHSLVDNALNLSSGGSAGESVVNELCSQGELAQCKNAIIQGAKRQLPPVGNAVVKVAVALKRIRKRAGDQQIHSLSTDMASAAPSSSTAGGVQNPRGHPKSLGFVANALKRKHSFIQFFAMTGILLLSCRSLGQKYRIHDLVEDTAALKEEQDGLTSRMNRIKQGLLAEAALEPTGAFAAGLRLLFGDESN</sequence>
<dbReference type="PANTHER" id="PTHR36316">
    <property type="entry name" value="OS06G0213900 PROTEIN"/>
    <property type="match status" value="1"/>
</dbReference>
<evidence type="ECO:0000313" key="2">
    <source>
        <dbReference type="EMBL" id="KAL0325958.1"/>
    </source>
</evidence>
<feature type="compositionally biased region" description="Polar residues" evidence="1">
    <location>
        <begin position="7"/>
        <end position="23"/>
    </location>
</feature>
<comment type="caution">
    <text evidence="2">The sequence shown here is derived from an EMBL/GenBank/DDBJ whole genome shotgun (WGS) entry which is preliminary data.</text>
</comment>
<dbReference type="PANTHER" id="PTHR36316:SF1">
    <property type="entry name" value="OS06G0213900 PROTEIN"/>
    <property type="match status" value="1"/>
</dbReference>
<proteinExistence type="predicted"/>